<evidence type="ECO:0000313" key="2">
    <source>
        <dbReference type="EMBL" id="UOE20534.1"/>
    </source>
</evidence>
<feature type="transmembrane region" description="Helical" evidence="1">
    <location>
        <begin position="88"/>
        <end position="109"/>
    </location>
</feature>
<sequence length="140" mass="14636">MQTKNRRRRPDTSPPAGGWLVPGTSVALGLLLAVPVALRGEPGLAAAVLAVMVGYAVALVVLSRRFEAADLLRGSAIDERQRSVHSRAAAFVGHVMALTVVGGFCYGLITDHAATMTFAFLGFVGGVSYVAAMIYHAVRG</sequence>
<keyword evidence="1" id="KW-1133">Transmembrane helix</keyword>
<feature type="transmembrane region" description="Helical" evidence="1">
    <location>
        <begin position="20"/>
        <end position="38"/>
    </location>
</feature>
<dbReference type="RefSeq" id="WP_147416861.1">
    <property type="nucleotide sequence ID" value="NZ_CP063196.1"/>
</dbReference>
<protein>
    <recommendedName>
        <fullName evidence="4">DUF2178 domain-containing protein</fullName>
    </recommendedName>
</protein>
<gene>
    <name evidence="2" type="ORF">NI17_004725</name>
</gene>
<name>A0AA97M4P4_9ACTN</name>
<accession>A0AA97M4P4</accession>
<proteinExistence type="predicted"/>
<evidence type="ECO:0008006" key="4">
    <source>
        <dbReference type="Google" id="ProtNLM"/>
    </source>
</evidence>
<keyword evidence="1" id="KW-0472">Membrane</keyword>
<dbReference type="Proteomes" id="UP000265719">
    <property type="component" value="Chromosome"/>
</dbReference>
<organism evidence="2 3">
    <name type="scientific">Thermobifida halotolerans</name>
    <dbReference type="NCBI Taxonomy" id="483545"/>
    <lineage>
        <taxon>Bacteria</taxon>
        <taxon>Bacillati</taxon>
        <taxon>Actinomycetota</taxon>
        <taxon>Actinomycetes</taxon>
        <taxon>Streptosporangiales</taxon>
        <taxon>Nocardiopsidaceae</taxon>
        <taxon>Thermobifida</taxon>
    </lineage>
</organism>
<keyword evidence="3" id="KW-1185">Reference proteome</keyword>
<evidence type="ECO:0000313" key="3">
    <source>
        <dbReference type="Proteomes" id="UP000265719"/>
    </source>
</evidence>
<dbReference type="KEGG" id="thao:NI17_004725"/>
<reference evidence="2" key="1">
    <citation type="submission" date="2020-10" db="EMBL/GenBank/DDBJ databases">
        <title>De novo genome project of the cellulose decomposer Thermobifida halotolerans type strain.</title>
        <authorList>
            <person name="Nagy I."/>
            <person name="Horvath B."/>
            <person name="Kukolya J."/>
            <person name="Nagy I."/>
            <person name="Orsini M."/>
        </authorList>
    </citation>
    <scope>NUCLEOTIDE SEQUENCE</scope>
    <source>
        <strain evidence="2">DSM 44931</strain>
    </source>
</reference>
<evidence type="ECO:0000256" key="1">
    <source>
        <dbReference type="SAM" id="Phobius"/>
    </source>
</evidence>
<feature type="transmembrane region" description="Helical" evidence="1">
    <location>
        <begin position="115"/>
        <end position="138"/>
    </location>
</feature>
<dbReference type="EMBL" id="CP063196">
    <property type="protein sequence ID" value="UOE20534.1"/>
    <property type="molecule type" value="Genomic_DNA"/>
</dbReference>
<dbReference type="AlphaFoldDB" id="A0AA97M4P4"/>
<feature type="transmembrane region" description="Helical" evidence="1">
    <location>
        <begin position="44"/>
        <end position="63"/>
    </location>
</feature>
<keyword evidence="1" id="KW-0812">Transmembrane</keyword>